<dbReference type="SUPFAM" id="SSF49329">
    <property type="entry name" value="Cu,Zn superoxide dismutase-like"/>
    <property type="match status" value="1"/>
</dbReference>
<dbReference type="Gene3D" id="2.60.40.200">
    <property type="entry name" value="Superoxide dismutase, copper/zinc binding domain"/>
    <property type="match status" value="1"/>
</dbReference>
<evidence type="ECO:0000313" key="2">
    <source>
        <dbReference type="EnsemblMetazoa" id="G35507.2:cds"/>
    </source>
</evidence>
<dbReference type="EnsemblMetazoa" id="G35507.2">
    <property type="protein sequence ID" value="G35507.2:cds"/>
    <property type="gene ID" value="G35507"/>
</dbReference>
<dbReference type="PRINTS" id="PR00068">
    <property type="entry name" value="CUZNDISMTASE"/>
</dbReference>
<dbReference type="PROSITE" id="PS00087">
    <property type="entry name" value="SOD_CU_ZN_1"/>
    <property type="match status" value="1"/>
</dbReference>
<dbReference type="AlphaFoldDB" id="A0A8W8N163"/>
<feature type="domain" description="Superoxide dismutase copper/zinc binding" evidence="1">
    <location>
        <begin position="50"/>
        <end position="140"/>
    </location>
</feature>
<dbReference type="GO" id="GO:0006801">
    <property type="term" value="P:superoxide metabolic process"/>
    <property type="evidence" value="ECO:0007669"/>
    <property type="project" value="InterPro"/>
</dbReference>
<evidence type="ECO:0000313" key="3">
    <source>
        <dbReference type="Proteomes" id="UP000005408"/>
    </source>
</evidence>
<dbReference type="Pfam" id="PF00080">
    <property type="entry name" value="Sod_Cu"/>
    <property type="match status" value="1"/>
</dbReference>
<name>A0A8W8N163_MAGGI</name>
<reference evidence="2" key="1">
    <citation type="submission" date="2022-08" db="UniProtKB">
        <authorList>
            <consortium name="EnsemblMetazoa"/>
        </authorList>
    </citation>
    <scope>IDENTIFICATION</scope>
    <source>
        <strain evidence="2">05x7-T-G4-1.051#20</strain>
    </source>
</reference>
<accession>A0A8W8N163</accession>
<organism evidence="2 3">
    <name type="scientific">Magallana gigas</name>
    <name type="common">Pacific oyster</name>
    <name type="synonym">Crassostrea gigas</name>
    <dbReference type="NCBI Taxonomy" id="29159"/>
    <lineage>
        <taxon>Eukaryota</taxon>
        <taxon>Metazoa</taxon>
        <taxon>Spiralia</taxon>
        <taxon>Lophotrochozoa</taxon>
        <taxon>Mollusca</taxon>
        <taxon>Bivalvia</taxon>
        <taxon>Autobranchia</taxon>
        <taxon>Pteriomorphia</taxon>
        <taxon>Ostreida</taxon>
        <taxon>Ostreoidea</taxon>
        <taxon>Ostreidae</taxon>
        <taxon>Magallana</taxon>
    </lineage>
</organism>
<dbReference type="InterPro" id="IPR018152">
    <property type="entry name" value="SOD_Cu/Zn_BS"/>
</dbReference>
<dbReference type="Proteomes" id="UP000005408">
    <property type="component" value="Unassembled WGS sequence"/>
</dbReference>
<keyword evidence="3" id="KW-1185">Reference proteome</keyword>
<dbReference type="InterPro" id="IPR036423">
    <property type="entry name" value="SOD-like_Cu/Zn_dom_sf"/>
</dbReference>
<dbReference type="InterPro" id="IPR001424">
    <property type="entry name" value="SOD_Cu_Zn_dom"/>
</dbReference>
<evidence type="ECO:0000259" key="1">
    <source>
        <dbReference type="Pfam" id="PF00080"/>
    </source>
</evidence>
<dbReference type="GO" id="GO:0005507">
    <property type="term" value="F:copper ion binding"/>
    <property type="evidence" value="ECO:0007669"/>
    <property type="project" value="InterPro"/>
</dbReference>
<protein>
    <recommendedName>
        <fullName evidence="1">Superoxide dismutase copper/zinc binding domain-containing protein</fullName>
    </recommendedName>
</protein>
<dbReference type="InterPro" id="IPR024134">
    <property type="entry name" value="SOD_Cu/Zn_/chaperone"/>
</dbReference>
<dbReference type="PANTHER" id="PTHR10003">
    <property type="entry name" value="SUPEROXIDE DISMUTASE CU-ZN -RELATED"/>
    <property type="match status" value="1"/>
</dbReference>
<sequence length="181" mass="20583">MRVITTAIILHITEMLTENYTFIFTCIKRRTITILRITNNVTRPQGHGPLTMKIGLSGFNVNAESNHKHGFHIHEFGDLSNGCDSVGEMYHVRDSGYHSHSGDLGDLFHDEYGYVNDTRSFDWISMDHHDGILGRSLVISCNLFGVYSFMESDCQSWADVVGKQPYNSRVITFVTIKLLEH</sequence>
<proteinExistence type="predicted"/>